<feature type="domain" description="T-SNARE coiled-coil homology" evidence="13">
    <location>
        <begin position="128"/>
        <end position="190"/>
    </location>
</feature>
<evidence type="ECO:0000256" key="5">
    <source>
        <dbReference type="ARBA" id="ARBA00023034"/>
    </source>
</evidence>
<keyword evidence="6 11" id="KW-0175">Coiled coil</keyword>
<dbReference type="GO" id="GO:0006886">
    <property type="term" value="P:intracellular protein transport"/>
    <property type="evidence" value="ECO:0007669"/>
    <property type="project" value="TreeGrafter"/>
</dbReference>
<dbReference type="CDD" id="cd15841">
    <property type="entry name" value="SNARE_Qc"/>
    <property type="match status" value="1"/>
</dbReference>
<comment type="subcellular location">
    <subcellularLocation>
        <location evidence="8">Golgi apparatus</location>
        <location evidence="8">trans-Golgi network membrane</location>
        <topology evidence="8">Single-pass type IV membrane protein</topology>
    </subcellularLocation>
    <subcellularLocation>
        <location evidence="10">Prevacuolar compartment membrane</location>
        <topology evidence="10">Single-pass type IV membrane protein</topology>
    </subcellularLocation>
</comment>
<evidence type="ECO:0000256" key="12">
    <source>
        <dbReference type="SAM" id="Phobius"/>
    </source>
</evidence>
<dbReference type="InterPro" id="IPR045242">
    <property type="entry name" value="Syntaxin"/>
</dbReference>
<dbReference type="PANTHER" id="PTHR19957:SF285">
    <property type="entry name" value="SYNTAXIN-51-RELATED"/>
    <property type="match status" value="1"/>
</dbReference>
<evidence type="ECO:0000256" key="2">
    <source>
        <dbReference type="ARBA" id="ARBA00022692"/>
    </source>
</evidence>
<evidence type="ECO:0000259" key="13">
    <source>
        <dbReference type="PROSITE" id="PS50192"/>
    </source>
</evidence>
<evidence type="ECO:0000313" key="14">
    <source>
        <dbReference type="EMBL" id="KAG0577015.1"/>
    </source>
</evidence>
<evidence type="ECO:0000256" key="11">
    <source>
        <dbReference type="SAM" id="Coils"/>
    </source>
</evidence>
<dbReference type="GO" id="GO:0005484">
    <property type="term" value="F:SNAP receptor activity"/>
    <property type="evidence" value="ECO:0007669"/>
    <property type="project" value="TreeGrafter"/>
</dbReference>
<evidence type="ECO:0000256" key="8">
    <source>
        <dbReference type="ARBA" id="ARBA00037801"/>
    </source>
</evidence>
<dbReference type="Proteomes" id="UP000822688">
    <property type="component" value="Chromosome 5"/>
</dbReference>
<proteinExistence type="predicted"/>
<dbReference type="GO" id="GO:0006906">
    <property type="term" value="P:vesicle fusion"/>
    <property type="evidence" value="ECO:0007669"/>
    <property type="project" value="TreeGrafter"/>
</dbReference>
<keyword evidence="15" id="KW-1185">Reference proteome</keyword>
<sequence>MADSWTREFQETARLAEDIEGRIAEKNELPPHSSEGIRIVSVTRRKLAMLNNKMDRLESLLQSARLDEKEMARRQSMLVDIRYKGKQMSASLSSAQANRNSLMEGGIAPVETSRTKGMDNSGLVNLQRQIMKEQDQDLENLEHTVLSTKHIALAVNEELDLHTRLLDDMDQSADVTNNKLLAAQRRLGFLNKNLGQGWSLMTMIFLMIVVVVLVLFLFKLL</sequence>
<keyword evidence="2 12" id="KW-0812">Transmembrane</keyword>
<evidence type="ECO:0000256" key="10">
    <source>
        <dbReference type="ARBA" id="ARBA00060376"/>
    </source>
</evidence>
<dbReference type="PANTHER" id="PTHR19957">
    <property type="entry name" value="SYNTAXIN"/>
    <property type="match status" value="1"/>
</dbReference>
<evidence type="ECO:0000256" key="4">
    <source>
        <dbReference type="ARBA" id="ARBA00022989"/>
    </source>
</evidence>
<dbReference type="OrthoDB" id="428895at2759"/>
<feature type="transmembrane region" description="Helical" evidence="12">
    <location>
        <begin position="198"/>
        <end position="218"/>
    </location>
</feature>
<evidence type="ECO:0000256" key="1">
    <source>
        <dbReference type="ARBA" id="ARBA00022448"/>
    </source>
</evidence>
<keyword evidence="1" id="KW-0813">Transport</keyword>
<gene>
    <name evidence="14" type="ORF">KC19_5G125200</name>
</gene>
<dbReference type="GO" id="GO:0031201">
    <property type="term" value="C:SNARE complex"/>
    <property type="evidence" value="ECO:0007669"/>
    <property type="project" value="TreeGrafter"/>
</dbReference>
<keyword evidence="5" id="KW-0333">Golgi apparatus</keyword>
<organism evidence="14 15">
    <name type="scientific">Ceratodon purpureus</name>
    <name type="common">Fire moss</name>
    <name type="synonym">Dicranum purpureum</name>
    <dbReference type="NCBI Taxonomy" id="3225"/>
    <lineage>
        <taxon>Eukaryota</taxon>
        <taxon>Viridiplantae</taxon>
        <taxon>Streptophyta</taxon>
        <taxon>Embryophyta</taxon>
        <taxon>Bryophyta</taxon>
        <taxon>Bryophytina</taxon>
        <taxon>Bryopsida</taxon>
        <taxon>Dicranidae</taxon>
        <taxon>Pseudoditrichales</taxon>
        <taxon>Ditrichaceae</taxon>
        <taxon>Ceratodon</taxon>
    </lineage>
</organism>
<dbReference type="GO" id="GO:0048278">
    <property type="term" value="P:vesicle docking"/>
    <property type="evidence" value="ECO:0007669"/>
    <property type="project" value="TreeGrafter"/>
</dbReference>
<name>A0A8T0I262_CERPU</name>
<keyword evidence="3" id="KW-0653">Protein transport</keyword>
<feature type="coiled-coil region" evidence="11">
    <location>
        <begin position="40"/>
        <end position="74"/>
    </location>
</feature>
<dbReference type="PROSITE" id="PS50192">
    <property type="entry name" value="T_SNARE"/>
    <property type="match status" value="1"/>
</dbReference>
<keyword evidence="4 12" id="KW-1133">Transmembrane helix</keyword>
<protein>
    <recommendedName>
        <fullName evidence="13">t-SNARE coiled-coil homology domain-containing protein</fullName>
    </recommendedName>
</protein>
<reference evidence="14" key="1">
    <citation type="submission" date="2020-06" db="EMBL/GenBank/DDBJ databases">
        <title>WGS assembly of Ceratodon purpureus strain R40.</title>
        <authorList>
            <person name="Carey S.B."/>
            <person name="Jenkins J."/>
            <person name="Shu S."/>
            <person name="Lovell J.T."/>
            <person name="Sreedasyam A."/>
            <person name="Maumus F."/>
            <person name="Tiley G.P."/>
            <person name="Fernandez-Pozo N."/>
            <person name="Barry K."/>
            <person name="Chen C."/>
            <person name="Wang M."/>
            <person name="Lipzen A."/>
            <person name="Daum C."/>
            <person name="Saski C.A."/>
            <person name="Payton A.C."/>
            <person name="Mcbreen J.C."/>
            <person name="Conrad R.E."/>
            <person name="Kollar L.M."/>
            <person name="Olsson S."/>
            <person name="Huttunen S."/>
            <person name="Landis J.B."/>
            <person name="Wickett N.J."/>
            <person name="Johnson M.G."/>
            <person name="Rensing S.A."/>
            <person name="Grimwood J."/>
            <person name="Schmutz J."/>
            <person name="Mcdaniel S.F."/>
        </authorList>
    </citation>
    <scope>NUCLEOTIDE SEQUENCE</scope>
    <source>
        <strain evidence="14">R40</strain>
    </source>
</reference>
<evidence type="ECO:0000256" key="9">
    <source>
        <dbReference type="ARBA" id="ARBA00054128"/>
    </source>
</evidence>
<dbReference type="SUPFAM" id="SSF58038">
    <property type="entry name" value="SNARE fusion complex"/>
    <property type="match status" value="1"/>
</dbReference>
<evidence type="ECO:0000256" key="7">
    <source>
        <dbReference type="ARBA" id="ARBA00023136"/>
    </source>
</evidence>
<dbReference type="FunFam" id="1.20.5.110:FF:000030">
    <property type="entry name" value="syntaxin-51 isoform X2"/>
    <property type="match status" value="1"/>
</dbReference>
<keyword evidence="7 12" id="KW-0472">Membrane</keyword>
<dbReference type="AlphaFoldDB" id="A0A8T0I262"/>
<comment type="function">
    <text evidence="9">Vesicle trafficking protein that functions in the secretory pathway.</text>
</comment>
<dbReference type="Gene3D" id="1.20.5.110">
    <property type="match status" value="1"/>
</dbReference>
<evidence type="ECO:0000256" key="3">
    <source>
        <dbReference type="ARBA" id="ARBA00022927"/>
    </source>
</evidence>
<dbReference type="EMBL" id="CM026425">
    <property type="protein sequence ID" value="KAG0577015.1"/>
    <property type="molecule type" value="Genomic_DNA"/>
</dbReference>
<accession>A0A8T0I262</accession>
<evidence type="ECO:0000256" key="6">
    <source>
        <dbReference type="ARBA" id="ARBA00023054"/>
    </source>
</evidence>
<dbReference type="GO" id="GO:0000149">
    <property type="term" value="F:SNARE binding"/>
    <property type="evidence" value="ECO:0007669"/>
    <property type="project" value="TreeGrafter"/>
</dbReference>
<dbReference type="GO" id="GO:0005794">
    <property type="term" value="C:Golgi apparatus"/>
    <property type="evidence" value="ECO:0007669"/>
    <property type="project" value="UniProtKB-SubCell"/>
</dbReference>
<dbReference type="InterPro" id="IPR000727">
    <property type="entry name" value="T_SNARE_dom"/>
</dbReference>
<evidence type="ECO:0000313" key="15">
    <source>
        <dbReference type="Proteomes" id="UP000822688"/>
    </source>
</evidence>
<dbReference type="GO" id="GO:0031090">
    <property type="term" value="C:organelle membrane"/>
    <property type="evidence" value="ECO:0007669"/>
    <property type="project" value="UniProtKB-ARBA"/>
</dbReference>
<comment type="caution">
    <text evidence="14">The sequence shown here is derived from an EMBL/GenBank/DDBJ whole genome shotgun (WGS) entry which is preliminary data.</text>
</comment>